<dbReference type="InterPro" id="IPR012910">
    <property type="entry name" value="Plug_dom"/>
</dbReference>
<gene>
    <name evidence="14" type="ORF">HMPREF0621_1582</name>
</gene>
<dbReference type="InterPro" id="IPR039426">
    <property type="entry name" value="TonB-dep_rcpt-like"/>
</dbReference>
<dbReference type="InterPro" id="IPR037066">
    <property type="entry name" value="Plug_dom_sf"/>
</dbReference>
<dbReference type="PROSITE" id="PS01156">
    <property type="entry name" value="TONB_DEPENDENT_REC_2"/>
    <property type="match status" value="1"/>
</dbReference>
<dbReference type="Pfam" id="PF07715">
    <property type="entry name" value="Plug"/>
    <property type="match status" value="1"/>
</dbReference>
<feature type="signal peptide" evidence="11">
    <location>
        <begin position="1"/>
        <end position="32"/>
    </location>
</feature>
<proteinExistence type="inferred from homology"/>
<dbReference type="HOGENOM" id="CLU_008287_19_1_6"/>
<dbReference type="PANTHER" id="PTHR30069">
    <property type="entry name" value="TONB-DEPENDENT OUTER MEMBRANE RECEPTOR"/>
    <property type="match status" value="1"/>
</dbReference>
<comment type="caution">
    <text evidence="14">The sequence shown here is derived from an EMBL/GenBank/DDBJ whole genome shotgun (WGS) entry which is preliminary data.</text>
</comment>
<sequence>MNVISNKKLSLRKTSLAMALLFFLLNIPFSYSETNLDTIVVEGTEQNKAVAGKDDVFLKDQVTEYKSKKEIETFHNHSVADLISGVTGVYSGDARNGGAIDPIIRSTWGQGRIPVLVDDTEQAITIWRGYSGVNNRNYLDPFLISEVNVEKGPNLDRSLRTGAGGTVRMKTLNADDIIKPGKKWGIELKTETANNSIKARPYQGAVMGQDYRLAAPDGSAELGEWAVYFKNNEHILARNKGRNKFFNDNAARIAVAAKDENYDVLAAYAYRTKGNYFSGKRGGNKYGEDLKTPPNYELINSDDPYIPLIAKIYHPGKEVPNTSYHSNSWLLKGKLNLTDTASVNANVRHSKINYGDIMPSRLGTVLTRDDGAVREWPLANVKQTTASIDFAYSPADNKWIDLKIGLWSVWNKTETNTSGGSPGDVIFYDKNWGYKRLDVFDIVGERENIENLESILHTLPLEKQKYYQNLLFEEVKKMAREYLKSDDAVPNLNGLLNTQRAQVQFARDNHQGITFSNRFALHPKLNFDVMANYRRETLDSTNVYDLWNKYNMTRETWEESEHICLDKDKYGAKADYICRADNGAKSGNRKGKRNEFTAGFKFEYMPTDWLILTAGMKYTHYKSKDIGLQEKIKDLRSEDRIYAGRIPFSYRKYKEYGFFTLEQMKNYNNYHMKDDLGAKLRNQFSELYGEQDPIFHTDDPKYLLPNGEFNEDKYLQDVEAFNQFHEKYLADNGYVAPTEAEIEAKDLDPWEGEETIIYWERDQYGRFSPDSFPLNDGRITKQMLTEKMKHPLTGEEVYRHQIGMSDPTKPERIPLTAAQWEQMKKAERKAHAWAPSFAATVFLSSNARLYARYDETKRMPSIFEDTIGYSIDILTPFYQRKPEHSKNIEIGYVHDLRGFFPSLERADLRLNWYRNTTYNIFDRDETYEMKQFDKRILEGVELQARYDQGNFFSDLGISYNIRNKFCDKGSAITDGGYIQNNQLEVMPECVNGGNANGYLKNTILPKYSITSNLGIRLLDRKLELGTRMVYHTNVKETRNKSLRDAGWFANTDNNPRWQPVFLVDAYMNYRINSNLLVSLSATNLTDRYYLDPMTKSSMPAPGRTIKLGLTATF</sequence>
<evidence type="ECO:0000313" key="15">
    <source>
        <dbReference type="Proteomes" id="UP000005519"/>
    </source>
</evidence>
<keyword evidence="8 10" id="KW-0472">Membrane</keyword>
<keyword evidence="4" id="KW-1134">Transmembrane beta strand</keyword>
<dbReference type="GO" id="GO:0009279">
    <property type="term" value="C:cell outer membrane"/>
    <property type="evidence" value="ECO:0007669"/>
    <property type="project" value="UniProtKB-SubCell"/>
</dbReference>
<dbReference type="EMBL" id="ACZR01000014">
    <property type="protein sequence ID" value="EEX50059.1"/>
    <property type="molecule type" value="Genomic_DNA"/>
</dbReference>
<dbReference type="PANTHER" id="PTHR30069:SF41">
    <property type="entry name" value="HEME_HEMOPEXIN UTILIZATION PROTEIN C"/>
    <property type="match status" value="1"/>
</dbReference>
<evidence type="ECO:0000256" key="2">
    <source>
        <dbReference type="ARBA" id="ARBA00009810"/>
    </source>
</evidence>
<evidence type="ECO:0000256" key="9">
    <source>
        <dbReference type="ARBA" id="ARBA00023237"/>
    </source>
</evidence>
<dbReference type="OrthoDB" id="6046653at2"/>
<dbReference type="SUPFAM" id="SSF56935">
    <property type="entry name" value="Porins"/>
    <property type="match status" value="1"/>
</dbReference>
<evidence type="ECO:0000256" key="7">
    <source>
        <dbReference type="ARBA" id="ARBA00023077"/>
    </source>
</evidence>
<evidence type="ECO:0000256" key="3">
    <source>
        <dbReference type="ARBA" id="ARBA00022448"/>
    </source>
</evidence>
<evidence type="ECO:0000256" key="11">
    <source>
        <dbReference type="SAM" id="SignalP"/>
    </source>
</evidence>
<evidence type="ECO:0000256" key="8">
    <source>
        <dbReference type="ARBA" id="ARBA00023136"/>
    </source>
</evidence>
<feature type="chain" id="PRO_5003000054" evidence="11">
    <location>
        <begin position="33"/>
        <end position="1113"/>
    </location>
</feature>
<dbReference type="Gene3D" id="2.170.130.10">
    <property type="entry name" value="TonB-dependent receptor, plug domain"/>
    <property type="match status" value="1"/>
</dbReference>
<keyword evidence="3" id="KW-0813">Transport</keyword>
<evidence type="ECO:0000313" key="14">
    <source>
        <dbReference type="EMBL" id="EEX50059.1"/>
    </source>
</evidence>
<dbReference type="InterPro" id="IPR000531">
    <property type="entry name" value="Beta-barrel_TonB"/>
</dbReference>
<evidence type="ECO:0000259" key="13">
    <source>
        <dbReference type="Pfam" id="PF07715"/>
    </source>
</evidence>
<name>C9PRF8_9PAST</name>
<feature type="domain" description="TonB-dependent receptor-like beta-barrel" evidence="12">
    <location>
        <begin position="826"/>
        <end position="1084"/>
    </location>
</feature>
<organism evidence="14 15">
    <name type="scientific">Pasteurella dagmatis ATCC 43325</name>
    <dbReference type="NCBI Taxonomy" id="667128"/>
    <lineage>
        <taxon>Bacteria</taxon>
        <taxon>Pseudomonadati</taxon>
        <taxon>Pseudomonadota</taxon>
        <taxon>Gammaproteobacteria</taxon>
        <taxon>Pasteurellales</taxon>
        <taxon>Pasteurellaceae</taxon>
        <taxon>Pasteurella</taxon>
    </lineage>
</organism>
<keyword evidence="5" id="KW-0812">Transmembrane</keyword>
<keyword evidence="9" id="KW-0998">Cell outer membrane</keyword>
<keyword evidence="7 10" id="KW-0798">TonB box</keyword>
<evidence type="ECO:0000256" key="5">
    <source>
        <dbReference type="ARBA" id="ARBA00022692"/>
    </source>
</evidence>
<evidence type="ECO:0000259" key="12">
    <source>
        <dbReference type="Pfam" id="PF00593"/>
    </source>
</evidence>
<comment type="similarity">
    <text evidence="2 10">Belongs to the TonB-dependent receptor family.</text>
</comment>
<keyword evidence="14" id="KW-0675">Receptor</keyword>
<reference evidence="14 15" key="1">
    <citation type="submission" date="2009-10" db="EMBL/GenBank/DDBJ databases">
        <authorList>
            <person name="Muzny D."/>
            <person name="Qin X."/>
            <person name="Deng J."/>
            <person name="Jiang H."/>
            <person name="Liu Y."/>
            <person name="Qu J."/>
            <person name="Song X.-Z."/>
            <person name="Zhang L."/>
            <person name="Thornton R."/>
            <person name="Coyle M."/>
            <person name="Francisco L."/>
            <person name="Jackson L."/>
            <person name="Javaid M."/>
            <person name="Korchina V."/>
            <person name="Kovar C."/>
            <person name="Mata R."/>
            <person name="Mathew T."/>
            <person name="Ngo R."/>
            <person name="Nguyen L."/>
            <person name="Nguyen N."/>
            <person name="Okwuonu G."/>
            <person name="Ongeri F."/>
            <person name="Pham C."/>
            <person name="Simmons D."/>
            <person name="Wilczek-Boney K."/>
            <person name="Hale W."/>
            <person name="Jakkamsetti A."/>
            <person name="Pham P."/>
            <person name="Ruth R."/>
            <person name="San Lucas F."/>
            <person name="Warren J."/>
            <person name="Zhang J."/>
            <person name="Zhao Z."/>
            <person name="Zhou C."/>
            <person name="Zhu D."/>
            <person name="Lee S."/>
            <person name="Bess C."/>
            <person name="Blankenburg K."/>
            <person name="Forbes L."/>
            <person name="Fu Q."/>
            <person name="Gubbala S."/>
            <person name="Hirani K."/>
            <person name="Jayaseelan J.C."/>
            <person name="Lara F."/>
            <person name="Munidasa M."/>
            <person name="Palculict T."/>
            <person name="Patil S."/>
            <person name="Pu L.-L."/>
            <person name="Saada N."/>
            <person name="Tang L."/>
            <person name="Weissenberger G."/>
            <person name="Zhu Y."/>
            <person name="Hemphill L."/>
            <person name="Shang Y."/>
            <person name="Youmans B."/>
            <person name="Ayvaz T."/>
            <person name="Ross M."/>
            <person name="Santibanez J."/>
            <person name="Aqrawi P."/>
            <person name="Gross S."/>
            <person name="Joshi V."/>
            <person name="Fowler G."/>
            <person name="Nazareth L."/>
            <person name="Reid J."/>
            <person name="Worley K."/>
            <person name="Petrosino J."/>
            <person name="Highlander S."/>
            <person name="Gibbs R."/>
        </authorList>
    </citation>
    <scope>NUCLEOTIDE SEQUENCE [LARGE SCALE GENOMIC DNA]</scope>
    <source>
        <strain evidence="14 15">ATCC 43325</strain>
    </source>
</reference>
<protein>
    <submittedName>
        <fullName evidence="14">TonB-dependent receptor</fullName>
    </submittedName>
</protein>
<dbReference type="STRING" id="667128.HMPREF0621_1582"/>
<dbReference type="Proteomes" id="UP000005519">
    <property type="component" value="Unassembled WGS sequence"/>
</dbReference>
<dbReference type="AlphaFoldDB" id="C9PRF8"/>
<evidence type="ECO:0000256" key="10">
    <source>
        <dbReference type="RuleBase" id="RU003357"/>
    </source>
</evidence>
<comment type="subcellular location">
    <subcellularLocation>
        <location evidence="1">Cell outer membrane</location>
        <topology evidence="1">Multi-pass membrane protein</topology>
    </subcellularLocation>
</comment>
<dbReference type="InterPro" id="IPR010917">
    <property type="entry name" value="TonB_rcpt_CS"/>
</dbReference>
<keyword evidence="6 11" id="KW-0732">Signal</keyword>
<accession>C9PRF8</accession>
<feature type="domain" description="TonB-dependent receptor plug" evidence="13">
    <location>
        <begin position="66"/>
        <end position="164"/>
    </location>
</feature>
<keyword evidence="15" id="KW-1185">Reference proteome</keyword>
<dbReference type="Pfam" id="PF00593">
    <property type="entry name" value="TonB_dep_Rec_b-barrel"/>
    <property type="match status" value="1"/>
</dbReference>
<evidence type="ECO:0000256" key="4">
    <source>
        <dbReference type="ARBA" id="ARBA00022452"/>
    </source>
</evidence>
<evidence type="ECO:0000256" key="1">
    <source>
        <dbReference type="ARBA" id="ARBA00004571"/>
    </source>
</evidence>
<evidence type="ECO:0000256" key="6">
    <source>
        <dbReference type="ARBA" id="ARBA00022729"/>
    </source>
</evidence>
<dbReference type="GO" id="GO:0044718">
    <property type="term" value="P:siderophore transmembrane transport"/>
    <property type="evidence" value="ECO:0007669"/>
    <property type="project" value="TreeGrafter"/>
</dbReference>
<dbReference type="GO" id="GO:0015344">
    <property type="term" value="F:siderophore uptake transmembrane transporter activity"/>
    <property type="evidence" value="ECO:0007669"/>
    <property type="project" value="TreeGrafter"/>
</dbReference>
<dbReference type="Gene3D" id="2.40.170.20">
    <property type="entry name" value="TonB-dependent receptor, beta-barrel domain"/>
    <property type="match status" value="2"/>
</dbReference>
<dbReference type="InterPro" id="IPR036942">
    <property type="entry name" value="Beta-barrel_TonB_sf"/>
</dbReference>